<evidence type="ECO:0000313" key="1">
    <source>
        <dbReference type="EMBL" id="KAI3689987.1"/>
    </source>
</evidence>
<reference evidence="1 2" key="2">
    <citation type="journal article" date="2022" name="Mol. Ecol. Resour.">
        <title>The genomes of chicory, endive, great burdock and yacon provide insights into Asteraceae paleo-polyploidization history and plant inulin production.</title>
        <authorList>
            <person name="Fan W."/>
            <person name="Wang S."/>
            <person name="Wang H."/>
            <person name="Wang A."/>
            <person name="Jiang F."/>
            <person name="Liu H."/>
            <person name="Zhao H."/>
            <person name="Xu D."/>
            <person name="Zhang Y."/>
        </authorList>
    </citation>
    <scope>NUCLEOTIDE SEQUENCE [LARGE SCALE GENOMIC DNA]</scope>
    <source>
        <strain evidence="2">cv. Punajuju</strain>
        <tissue evidence="1">Leaves</tissue>
    </source>
</reference>
<sequence length="198" mass="21733">MNSKGQEIFCKSWLPKPGVRIKAAVWIAKRIAASGYGVYAIDHPGFGLSKGLHGYITNFGDLVDNAIEQYIKIKEWLQALPSALVVGFVKTDIEFQQKGKWEFGFVYKAQMTTTVQTVAVKVLATDSNKGIKSQDISTLLFLALKPNTKHDIVVTGWFDLRTTVQDGNLPPGMLRHGGVVILFGFTGLSFTVEPAKTA</sequence>
<proteinExistence type="predicted"/>
<dbReference type="Proteomes" id="UP001055811">
    <property type="component" value="Linkage Group LG09"/>
</dbReference>
<dbReference type="EMBL" id="CM042017">
    <property type="protein sequence ID" value="KAI3689987.1"/>
    <property type="molecule type" value="Genomic_DNA"/>
</dbReference>
<protein>
    <submittedName>
        <fullName evidence="1">Uncharacterized protein</fullName>
    </submittedName>
</protein>
<keyword evidence="2" id="KW-1185">Reference proteome</keyword>
<organism evidence="1 2">
    <name type="scientific">Cichorium intybus</name>
    <name type="common">Chicory</name>
    <dbReference type="NCBI Taxonomy" id="13427"/>
    <lineage>
        <taxon>Eukaryota</taxon>
        <taxon>Viridiplantae</taxon>
        <taxon>Streptophyta</taxon>
        <taxon>Embryophyta</taxon>
        <taxon>Tracheophyta</taxon>
        <taxon>Spermatophyta</taxon>
        <taxon>Magnoliopsida</taxon>
        <taxon>eudicotyledons</taxon>
        <taxon>Gunneridae</taxon>
        <taxon>Pentapetalae</taxon>
        <taxon>asterids</taxon>
        <taxon>campanulids</taxon>
        <taxon>Asterales</taxon>
        <taxon>Asteraceae</taxon>
        <taxon>Cichorioideae</taxon>
        <taxon>Cichorieae</taxon>
        <taxon>Cichoriinae</taxon>
        <taxon>Cichorium</taxon>
    </lineage>
</organism>
<evidence type="ECO:0000313" key="2">
    <source>
        <dbReference type="Proteomes" id="UP001055811"/>
    </source>
</evidence>
<comment type="caution">
    <text evidence="1">The sequence shown here is derived from an EMBL/GenBank/DDBJ whole genome shotgun (WGS) entry which is preliminary data.</text>
</comment>
<gene>
    <name evidence="1" type="ORF">L2E82_47960</name>
</gene>
<name>A0ACB8YWU6_CICIN</name>
<accession>A0ACB8YWU6</accession>
<reference evidence="2" key="1">
    <citation type="journal article" date="2022" name="Mol. Ecol. Resour.">
        <title>The genomes of chicory, endive, great burdock and yacon provide insights into Asteraceae palaeo-polyploidization history and plant inulin production.</title>
        <authorList>
            <person name="Fan W."/>
            <person name="Wang S."/>
            <person name="Wang H."/>
            <person name="Wang A."/>
            <person name="Jiang F."/>
            <person name="Liu H."/>
            <person name="Zhao H."/>
            <person name="Xu D."/>
            <person name="Zhang Y."/>
        </authorList>
    </citation>
    <scope>NUCLEOTIDE SEQUENCE [LARGE SCALE GENOMIC DNA]</scope>
    <source>
        <strain evidence="2">cv. Punajuju</strain>
    </source>
</reference>